<keyword evidence="3 5" id="KW-0808">Transferase</keyword>
<proteinExistence type="inferred from homology"/>
<evidence type="ECO:0000256" key="5">
    <source>
        <dbReference type="HAMAP-Rule" id="MF_00787"/>
    </source>
</evidence>
<evidence type="ECO:0000256" key="3">
    <source>
        <dbReference type="ARBA" id="ARBA00022679"/>
    </source>
</evidence>
<dbReference type="Pfam" id="PF01888">
    <property type="entry name" value="CbiD"/>
    <property type="match status" value="1"/>
</dbReference>
<dbReference type="RefSeq" id="WP_212216817.1">
    <property type="nucleotide sequence ID" value="NZ_JAGUCO010000012.1"/>
</dbReference>
<dbReference type="Proteomes" id="UP000708576">
    <property type="component" value="Unassembled WGS sequence"/>
</dbReference>
<comment type="pathway">
    <text evidence="5">Cofactor biosynthesis; adenosylcobalamin biosynthesis; cob(II)yrinate a,c-diamide from sirohydrochlorin (anaerobic route): step 6/10.</text>
</comment>
<dbReference type="InterPro" id="IPR036074">
    <property type="entry name" value="CbiD_sf"/>
</dbReference>
<comment type="function">
    <text evidence="5">Catalyzes the methylation of C-1 in cobalt-precorrin-5B to form cobalt-precorrin-6A.</text>
</comment>
<evidence type="ECO:0000256" key="4">
    <source>
        <dbReference type="ARBA" id="ARBA00022691"/>
    </source>
</evidence>
<evidence type="ECO:0000256" key="1">
    <source>
        <dbReference type="ARBA" id="ARBA00022573"/>
    </source>
</evidence>
<dbReference type="PANTHER" id="PTHR35863:SF1">
    <property type="entry name" value="COBALT-PRECORRIN-5B C(1)-METHYLTRANSFERASE"/>
    <property type="match status" value="1"/>
</dbReference>
<protein>
    <recommendedName>
        <fullName evidence="5">Cobalt-precorrin-5B C(1)-methyltransferase</fullName>
        <ecNumber evidence="5">2.1.1.195</ecNumber>
    </recommendedName>
    <alternativeName>
        <fullName evidence="5">Cobalt-precorrin-6A synthase</fullName>
    </alternativeName>
</protein>
<keyword evidence="4 5" id="KW-0949">S-adenosyl-L-methionine</keyword>
<dbReference type="PANTHER" id="PTHR35863">
    <property type="entry name" value="COBALT-PRECORRIN-5B C(1)-METHYLTRANSFERASE"/>
    <property type="match status" value="1"/>
</dbReference>
<comment type="catalytic activity">
    <reaction evidence="5">
        <text>Co-precorrin-5B + S-adenosyl-L-methionine = Co-precorrin-6A + S-adenosyl-L-homocysteine</text>
        <dbReference type="Rhea" id="RHEA:26285"/>
        <dbReference type="ChEBI" id="CHEBI:57856"/>
        <dbReference type="ChEBI" id="CHEBI:59789"/>
        <dbReference type="ChEBI" id="CHEBI:60063"/>
        <dbReference type="ChEBI" id="CHEBI:60064"/>
        <dbReference type="EC" id="2.1.1.195"/>
    </reaction>
</comment>
<dbReference type="HAMAP" id="MF_00787">
    <property type="entry name" value="CbiD"/>
    <property type="match status" value="1"/>
</dbReference>
<dbReference type="InterPro" id="IPR003723">
    <property type="entry name" value="Precorrin-6x_reduct"/>
</dbReference>
<name>A0ABS5JXE1_9BACT</name>
<dbReference type="NCBIfam" id="TIGR00312">
    <property type="entry name" value="cbiD"/>
    <property type="match status" value="1"/>
</dbReference>
<dbReference type="EC" id="2.1.1.195" evidence="5"/>
<sequence>MKQKAKILIFGGNTEGKKAAWLLDAIGESYIYSTKTNSNHTVMGKQVNGAMNSEDIVRFCTDYEIKLVIDAAHPFATELHQNILLATESMSIETIRFERIFTDLSQNKNVRLFHSFEELSKVVCESQFNNILALTGTQTIDKLKVVWQQKHCVFRILPTQLSLDIALRSGIDQDKVIQGSPEKDVASFCKLMLHTKAELVLTKESGESGFFNEKLEAAKELGVPVWVVSKPSFQGYTYTVDSQETLQSLIYQLRKSILKEGTELKHGYTTGSCVTAAAKGAFLTLFDEWPPQKVTIQIPKGEIVEFVTYCTKISPTVAVCSVIKNAGDDPDITHGEEVGCRISLQSEAGIKIKGGKGIGEVTLPGLAVPVGEAAINPVPRQMLTNILSYLKGEYEYDGGVLAEPFVTRGEELAEKTFNPRIGVIGGISILGTTGRVEPYSNEAFIASIKKQIQVAKALNCTSIVLTSGLRSENKMKTLLPEQPQQAYIHFGNLVGDTLELCEQEGIEKVYIGLMIGKAIKLAEGHLNTHSKKVQFNADFASKLACKAEYSELIIEQIKEFKLANAITGIIPLTNDEPFYKEVIALCKKHCATRFKKEIQFYLLP</sequence>
<evidence type="ECO:0000256" key="2">
    <source>
        <dbReference type="ARBA" id="ARBA00022603"/>
    </source>
</evidence>
<keyword evidence="7" id="KW-1185">Reference proteome</keyword>
<comment type="similarity">
    <text evidence="5">Belongs to the CbiD family.</text>
</comment>
<dbReference type="Gene3D" id="3.30.2110.10">
    <property type="entry name" value="CbiD-like"/>
    <property type="match status" value="1"/>
</dbReference>
<evidence type="ECO:0000313" key="6">
    <source>
        <dbReference type="EMBL" id="MBS2099576.1"/>
    </source>
</evidence>
<dbReference type="PROSITE" id="PS51014">
    <property type="entry name" value="COBK_CBIJ"/>
    <property type="match status" value="1"/>
</dbReference>
<dbReference type="Pfam" id="PF02571">
    <property type="entry name" value="CbiJ"/>
    <property type="match status" value="1"/>
</dbReference>
<keyword evidence="1 5" id="KW-0169">Cobalamin biosynthesis</keyword>
<dbReference type="SUPFAM" id="SSF111342">
    <property type="entry name" value="CbiD-like"/>
    <property type="match status" value="1"/>
</dbReference>
<organism evidence="6 7">
    <name type="scientific">Carboxylicivirga linearis</name>
    <dbReference type="NCBI Taxonomy" id="1628157"/>
    <lineage>
        <taxon>Bacteria</taxon>
        <taxon>Pseudomonadati</taxon>
        <taxon>Bacteroidota</taxon>
        <taxon>Bacteroidia</taxon>
        <taxon>Marinilabiliales</taxon>
        <taxon>Marinilabiliaceae</taxon>
        <taxon>Carboxylicivirga</taxon>
    </lineage>
</organism>
<comment type="caution">
    <text evidence="6">The sequence shown here is derived from an EMBL/GenBank/DDBJ whole genome shotgun (WGS) entry which is preliminary data.</text>
</comment>
<gene>
    <name evidence="5 6" type="primary">cbiD</name>
    <name evidence="6" type="ORF">KEM10_14875</name>
</gene>
<keyword evidence="2 5" id="KW-0489">Methyltransferase</keyword>
<dbReference type="InterPro" id="IPR002748">
    <property type="entry name" value="CbiD"/>
</dbReference>
<reference evidence="6 7" key="1">
    <citation type="journal article" date="2015" name="Int. J. Syst. Evol. Microbiol.">
        <title>Carboxylicivirga linearis sp. nov., isolated from a sea cucumber culture pond.</title>
        <authorList>
            <person name="Wang F.Q."/>
            <person name="Zhou Y.X."/>
            <person name="Lin X.Z."/>
            <person name="Chen G.J."/>
            <person name="Du Z.J."/>
        </authorList>
    </citation>
    <scope>NUCLEOTIDE SEQUENCE [LARGE SCALE GENOMIC DNA]</scope>
    <source>
        <strain evidence="6 7">FB218</strain>
    </source>
</reference>
<evidence type="ECO:0000313" key="7">
    <source>
        <dbReference type="Proteomes" id="UP000708576"/>
    </source>
</evidence>
<dbReference type="EMBL" id="JAGUCO010000012">
    <property type="protein sequence ID" value="MBS2099576.1"/>
    <property type="molecule type" value="Genomic_DNA"/>
</dbReference>
<accession>A0ABS5JXE1</accession>